<protein>
    <submittedName>
        <fullName evidence="2">Uncharacterized protein</fullName>
    </submittedName>
</protein>
<sequence length="75" mass="7819">LQPPRAAPQLRRWSPRAPSPPPSPPAPPRTAAAGRCPRPEGAHPTYSSSPAAVVASEQPLLSSPLSPCDPFSFLS</sequence>
<feature type="compositionally biased region" description="Low complexity" evidence="1">
    <location>
        <begin position="59"/>
        <end position="75"/>
    </location>
</feature>
<organism evidence="2 3">
    <name type="scientific">Dichanthelium oligosanthes</name>
    <dbReference type="NCBI Taxonomy" id="888268"/>
    <lineage>
        <taxon>Eukaryota</taxon>
        <taxon>Viridiplantae</taxon>
        <taxon>Streptophyta</taxon>
        <taxon>Embryophyta</taxon>
        <taxon>Tracheophyta</taxon>
        <taxon>Spermatophyta</taxon>
        <taxon>Magnoliopsida</taxon>
        <taxon>Liliopsida</taxon>
        <taxon>Poales</taxon>
        <taxon>Poaceae</taxon>
        <taxon>PACMAD clade</taxon>
        <taxon>Panicoideae</taxon>
        <taxon>Panicodae</taxon>
        <taxon>Paniceae</taxon>
        <taxon>Dichantheliinae</taxon>
        <taxon>Dichanthelium</taxon>
    </lineage>
</organism>
<gene>
    <name evidence="2" type="ORF">BAE44_0025141</name>
</gene>
<feature type="compositionally biased region" description="Pro residues" evidence="1">
    <location>
        <begin position="17"/>
        <end position="28"/>
    </location>
</feature>
<dbReference type="EMBL" id="LWDX02072141">
    <property type="protein sequence ID" value="OEL13841.1"/>
    <property type="molecule type" value="Genomic_DNA"/>
</dbReference>
<evidence type="ECO:0000313" key="2">
    <source>
        <dbReference type="EMBL" id="OEL13841.1"/>
    </source>
</evidence>
<dbReference type="Proteomes" id="UP000095767">
    <property type="component" value="Unassembled WGS sequence"/>
</dbReference>
<evidence type="ECO:0000256" key="1">
    <source>
        <dbReference type="SAM" id="MobiDB-lite"/>
    </source>
</evidence>
<evidence type="ECO:0000313" key="3">
    <source>
        <dbReference type="Proteomes" id="UP000095767"/>
    </source>
</evidence>
<name>A0A1E5ULT8_9POAL</name>
<accession>A0A1E5ULT8</accession>
<feature type="non-terminal residue" evidence="2">
    <location>
        <position position="1"/>
    </location>
</feature>
<feature type="region of interest" description="Disordered" evidence="1">
    <location>
        <begin position="1"/>
        <end position="75"/>
    </location>
</feature>
<proteinExistence type="predicted"/>
<comment type="caution">
    <text evidence="2">The sequence shown here is derived from an EMBL/GenBank/DDBJ whole genome shotgun (WGS) entry which is preliminary data.</text>
</comment>
<keyword evidence="3" id="KW-1185">Reference proteome</keyword>
<reference evidence="2 3" key="1">
    <citation type="submission" date="2016-09" db="EMBL/GenBank/DDBJ databases">
        <title>The draft genome of Dichanthelium oligosanthes: A C3 panicoid grass species.</title>
        <authorList>
            <person name="Studer A.J."/>
            <person name="Schnable J.C."/>
            <person name="Brutnell T.P."/>
        </authorList>
    </citation>
    <scope>NUCLEOTIDE SEQUENCE [LARGE SCALE GENOMIC DNA]</scope>
    <source>
        <strain evidence="3">cv. Kellogg 1175</strain>
        <tissue evidence="2">Leaf</tissue>
    </source>
</reference>
<dbReference type="AlphaFoldDB" id="A0A1E5ULT8"/>